<evidence type="ECO:0000256" key="3">
    <source>
        <dbReference type="ARBA" id="ARBA00022475"/>
    </source>
</evidence>
<evidence type="ECO:0000313" key="10">
    <source>
        <dbReference type="Proteomes" id="UP000003571"/>
    </source>
</evidence>
<dbReference type="EMBL" id="AGRW01000025">
    <property type="protein sequence ID" value="EIC03032.1"/>
    <property type="molecule type" value="Genomic_DNA"/>
</dbReference>
<evidence type="ECO:0000256" key="1">
    <source>
        <dbReference type="ARBA" id="ARBA00004651"/>
    </source>
</evidence>
<evidence type="ECO:0000256" key="5">
    <source>
        <dbReference type="ARBA" id="ARBA00022989"/>
    </source>
</evidence>
<dbReference type="GO" id="GO:0005886">
    <property type="term" value="C:plasma membrane"/>
    <property type="evidence" value="ECO:0007669"/>
    <property type="project" value="UniProtKB-SubCell"/>
</dbReference>
<dbReference type="AlphaFoldDB" id="H7EHB2"/>
<keyword evidence="4 8" id="KW-0812">Transmembrane</keyword>
<feature type="transmembrane region" description="Helical" evidence="8">
    <location>
        <begin position="84"/>
        <end position="108"/>
    </location>
</feature>
<feature type="transmembrane region" description="Helical" evidence="8">
    <location>
        <begin position="427"/>
        <end position="450"/>
    </location>
</feature>
<keyword evidence="6" id="KW-0406">Ion transport</keyword>
<dbReference type="Pfam" id="PF02386">
    <property type="entry name" value="TrkH"/>
    <property type="match status" value="1"/>
</dbReference>
<feature type="transmembrane region" description="Helical" evidence="8">
    <location>
        <begin position="26"/>
        <end position="47"/>
    </location>
</feature>
<dbReference type="GO" id="GO:0008324">
    <property type="term" value="F:monoatomic cation transmembrane transporter activity"/>
    <property type="evidence" value="ECO:0007669"/>
    <property type="project" value="InterPro"/>
</dbReference>
<accession>H7EHB2</accession>
<reference evidence="9 10" key="1">
    <citation type="submission" date="2011-09" db="EMBL/GenBank/DDBJ databases">
        <title>The draft genome of Treponema saccharophilum DSM 2985.</title>
        <authorList>
            <consortium name="US DOE Joint Genome Institute (JGI-PGF)"/>
            <person name="Lucas S."/>
            <person name="Copeland A."/>
            <person name="Lapidus A."/>
            <person name="Glavina del Rio T."/>
            <person name="Dalin E."/>
            <person name="Tice H."/>
            <person name="Bruce D."/>
            <person name="Goodwin L."/>
            <person name="Pitluck S."/>
            <person name="Peters L."/>
            <person name="Kyrpides N."/>
            <person name="Mavromatis K."/>
            <person name="Ivanova N."/>
            <person name="Markowitz V."/>
            <person name="Cheng J.-F."/>
            <person name="Hugenholtz P."/>
            <person name="Woyke T."/>
            <person name="Wu D."/>
            <person name="Gronow S."/>
            <person name="Wellnitz S."/>
            <person name="Brambilla E."/>
            <person name="Klenk H.-P."/>
            <person name="Eisen J.A."/>
        </authorList>
    </citation>
    <scope>NUCLEOTIDE SEQUENCE [LARGE SCALE GENOMIC DNA]</scope>
    <source>
        <strain evidence="9 10">DSM 2985</strain>
    </source>
</reference>
<feature type="transmembrane region" description="Helical" evidence="8">
    <location>
        <begin position="167"/>
        <end position="188"/>
    </location>
</feature>
<gene>
    <name evidence="9" type="ORF">TresaDRAFT_2486</name>
</gene>
<name>H7EHB2_9SPIR</name>
<keyword evidence="2" id="KW-0813">Transport</keyword>
<feature type="transmembrane region" description="Helical" evidence="8">
    <location>
        <begin position="367"/>
        <end position="388"/>
    </location>
</feature>
<feature type="transmembrane region" description="Helical" evidence="8">
    <location>
        <begin position="53"/>
        <end position="72"/>
    </location>
</feature>
<dbReference type="Proteomes" id="UP000003571">
    <property type="component" value="Unassembled WGS sequence"/>
</dbReference>
<comment type="subcellular location">
    <subcellularLocation>
        <location evidence="1">Cell membrane</location>
        <topology evidence="1">Multi-pass membrane protein</topology>
    </subcellularLocation>
</comment>
<comment type="caution">
    <text evidence="9">The sequence shown here is derived from an EMBL/GenBank/DDBJ whole genome shotgun (WGS) entry which is preliminary data.</text>
</comment>
<protein>
    <submittedName>
        <fullName evidence="9">H(+)-transporting two-sector ATPase</fullName>
        <ecNumber evidence="9">3.6.3.14</ecNumber>
    </submittedName>
</protein>
<keyword evidence="10" id="KW-1185">Reference proteome</keyword>
<dbReference type="GO" id="GO:0016787">
    <property type="term" value="F:hydrolase activity"/>
    <property type="evidence" value="ECO:0007669"/>
    <property type="project" value="UniProtKB-KW"/>
</dbReference>
<dbReference type="PANTHER" id="PTHR32024:SF1">
    <property type="entry name" value="KTR SYSTEM POTASSIUM UPTAKE PROTEIN B"/>
    <property type="match status" value="1"/>
</dbReference>
<dbReference type="RefSeq" id="WP_002701946.1">
    <property type="nucleotide sequence ID" value="NZ_AGRW01000025.1"/>
</dbReference>
<evidence type="ECO:0000313" key="9">
    <source>
        <dbReference type="EMBL" id="EIC03032.1"/>
    </source>
</evidence>
<feature type="transmembrane region" description="Helical" evidence="8">
    <location>
        <begin position="140"/>
        <end position="160"/>
    </location>
</feature>
<evidence type="ECO:0000256" key="7">
    <source>
        <dbReference type="ARBA" id="ARBA00023136"/>
    </source>
</evidence>
<sequence>MNGSVKKLLDESLNIRNSFSPASVNIFTYFVVIAVVGSGFLQIPFFYKDFRPASYIDTLFTTVSALCVTGLCPMDIERFNIAGLSFLMLIIELGGLGLIAFFTIYLALPARHLSLVSRQVVKDFFVADVETDHRSIVKRIVVYSLAIQVLGGIVLALILGDCGEGNCAFFGFFLSVSAFCNAGFAPWGDSLHHLSGNAPFVSVIMFLIVFGGLGFTVMQDVISFCSTRIRRKITGKGKMHNISLHSKIVFLMTVILIVVPSAVYLVLEWDGAFSGMGVRTKMLNALFQSVTCRTAGFELVGEGSFSPAGTFITELLMAIGGNPGSMAGGIKTTTIFLVMCQAFRTSSDLRYLSIFHRDVSYDDTDKASAVFVKAMIFISVILFALLLSERSSISAGVMSAGDLSFEAISAIGTAGLTRGITSSLSPLGKLILIVAMYGGRTGVMTLSLSIPMRSQYVKRFVDYPREEILVG</sequence>
<dbReference type="eggNOG" id="COG0168">
    <property type="taxonomic scope" value="Bacteria"/>
</dbReference>
<keyword evidence="7 8" id="KW-0472">Membrane</keyword>
<feature type="transmembrane region" description="Helical" evidence="8">
    <location>
        <begin position="400"/>
        <end position="421"/>
    </location>
</feature>
<evidence type="ECO:0000256" key="8">
    <source>
        <dbReference type="SAM" id="Phobius"/>
    </source>
</evidence>
<dbReference type="PANTHER" id="PTHR32024">
    <property type="entry name" value="TRK SYSTEM POTASSIUM UPTAKE PROTEIN TRKG-RELATED"/>
    <property type="match status" value="1"/>
</dbReference>
<keyword evidence="5 8" id="KW-1133">Transmembrane helix</keyword>
<dbReference type="OrthoDB" id="9810952at2"/>
<evidence type="ECO:0000256" key="4">
    <source>
        <dbReference type="ARBA" id="ARBA00022692"/>
    </source>
</evidence>
<keyword evidence="9" id="KW-0378">Hydrolase</keyword>
<feature type="transmembrane region" description="Helical" evidence="8">
    <location>
        <begin position="200"/>
        <end position="227"/>
    </location>
</feature>
<organism evidence="9 10">
    <name type="scientific">Treponema saccharophilum DSM 2985</name>
    <dbReference type="NCBI Taxonomy" id="907348"/>
    <lineage>
        <taxon>Bacteria</taxon>
        <taxon>Pseudomonadati</taxon>
        <taxon>Spirochaetota</taxon>
        <taxon>Spirochaetia</taxon>
        <taxon>Spirochaetales</taxon>
        <taxon>Treponemataceae</taxon>
        <taxon>Treponema</taxon>
    </lineage>
</organism>
<dbReference type="InterPro" id="IPR003445">
    <property type="entry name" value="Cat_transpt"/>
</dbReference>
<dbReference type="EC" id="3.6.3.14" evidence="9"/>
<dbReference type="PATRIC" id="fig|907348.3.peg.172"/>
<feature type="transmembrane region" description="Helical" evidence="8">
    <location>
        <begin position="248"/>
        <end position="267"/>
    </location>
</feature>
<dbReference type="STRING" id="907348.TresaDRAFT_2486"/>
<evidence type="ECO:0000256" key="2">
    <source>
        <dbReference type="ARBA" id="ARBA00022448"/>
    </source>
</evidence>
<proteinExistence type="predicted"/>
<evidence type="ECO:0000256" key="6">
    <source>
        <dbReference type="ARBA" id="ARBA00023065"/>
    </source>
</evidence>
<keyword evidence="3" id="KW-1003">Cell membrane</keyword>
<dbReference type="GO" id="GO:0030001">
    <property type="term" value="P:metal ion transport"/>
    <property type="evidence" value="ECO:0007669"/>
    <property type="project" value="UniProtKB-ARBA"/>
</dbReference>